<dbReference type="InterPro" id="IPR036412">
    <property type="entry name" value="HAD-like_sf"/>
</dbReference>
<dbReference type="Gene3D" id="3.40.50.1000">
    <property type="entry name" value="HAD superfamily/HAD-like"/>
    <property type="match status" value="1"/>
</dbReference>
<name>A0A4Y9FYI4_9MICO</name>
<dbReference type="GO" id="GO:0006281">
    <property type="term" value="P:DNA repair"/>
    <property type="evidence" value="ECO:0007669"/>
    <property type="project" value="TreeGrafter"/>
</dbReference>
<proteinExistence type="predicted"/>
<dbReference type="GO" id="GO:0005829">
    <property type="term" value="C:cytosol"/>
    <property type="evidence" value="ECO:0007669"/>
    <property type="project" value="TreeGrafter"/>
</dbReference>
<dbReference type="GO" id="GO:0008967">
    <property type="term" value="F:phosphoglycolate phosphatase activity"/>
    <property type="evidence" value="ECO:0007669"/>
    <property type="project" value="TreeGrafter"/>
</dbReference>
<dbReference type="PANTHER" id="PTHR43434:SF19">
    <property type="entry name" value="PHOSPHONOACETALDEHYDE HYDROLASE"/>
    <property type="match status" value="1"/>
</dbReference>
<keyword evidence="1" id="KW-0378">Hydrolase</keyword>
<dbReference type="OrthoDB" id="5504491at2"/>
<organism evidence="1 2">
    <name type="scientific">Microbacterium paludicola</name>
    <dbReference type="NCBI Taxonomy" id="300019"/>
    <lineage>
        <taxon>Bacteria</taxon>
        <taxon>Bacillati</taxon>
        <taxon>Actinomycetota</taxon>
        <taxon>Actinomycetes</taxon>
        <taxon>Micrococcales</taxon>
        <taxon>Microbacteriaceae</taxon>
        <taxon>Microbacterium</taxon>
    </lineage>
</organism>
<evidence type="ECO:0000313" key="2">
    <source>
        <dbReference type="Proteomes" id="UP000298358"/>
    </source>
</evidence>
<dbReference type="SFLD" id="SFLDS00003">
    <property type="entry name" value="Haloacid_Dehalogenase"/>
    <property type="match status" value="1"/>
</dbReference>
<evidence type="ECO:0000313" key="1">
    <source>
        <dbReference type="EMBL" id="TFU33317.1"/>
    </source>
</evidence>
<dbReference type="InterPro" id="IPR050155">
    <property type="entry name" value="HAD-like_hydrolase_sf"/>
</dbReference>
<protein>
    <submittedName>
        <fullName evidence="1">HAD family hydrolase</fullName>
    </submittedName>
</protein>
<dbReference type="AlphaFoldDB" id="A0A4Y9FYI4"/>
<dbReference type="SUPFAM" id="SSF56784">
    <property type="entry name" value="HAD-like"/>
    <property type="match status" value="1"/>
</dbReference>
<reference evidence="1 2" key="1">
    <citation type="submission" date="2019-03" db="EMBL/GenBank/DDBJ databases">
        <title>Diversity of the mouse oral microbiome.</title>
        <authorList>
            <person name="Joseph S."/>
            <person name="Aduse-Opoku J."/>
            <person name="Curtis M."/>
            <person name="Wade W."/>
            <person name="Hashim A."/>
        </authorList>
    </citation>
    <scope>NUCLEOTIDE SEQUENCE [LARGE SCALE GENOMIC DNA]</scope>
    <source>
        <strain evidence="1 2">P1012</strain>
    </source>
</reference>
<dbReference type="RefSeq" id="WP_135113980.1">
    <property type="nucleotide sequence ID" value="NZ_JADGLL010000010.1"/>
</dbReference>
<dbReference type="InterPro" id="IPR023214">
    <property type="entry name" value="HAD_sf"/>
</dbReference>
<dbReference type="SFLD" id="SFLDG01129">
    <property type="entry name" value="C1.5:_HAD__Beta-PGM__Phosphata"/>
    <property type="match status" value="1"/>
</dbReference>
<accession>A0A4Y9FYI4</accession>
<dbReference type="Pfam" id="PF00702">
    <property type="entry name" value="Hydrolase"/>
    <property type="match status" value="1"/>
</dbReference>
<dbReference type="PANTHER" id="PTHR43434">
    <property type="entry name" value="PHOSPHOGLYCOLATE PHOSPHATASE"/>
    <property type="match status" value="1"/>
</dbReference>
<gene>
    <name evidence="1" type="ORF">E4U02_06205</name>
</gene>
<comment type="caution">
    <text evidence="1">The sequence shown here is derived from an EMBL/GenBank/DDBJ whole genome shotgun (WGS) entry which is preliminary data.</text>
</comment>
<dbReference type="EMBL" id="SPQB01000010">
    <property type="protein sequence ID" value="TFU33317.1"/>
    <property type="molecule type" value="Genomic_DNA"/>
</dbReference>
<dbReference type="Proteomes" id="UP000298358">
    <property type="component" value="Unassembled WGS sequence"/>
</dbReference>
<sequence length="241" mass="24720">MADSGTRSFELVVLDMAGTTVRDDGVVERAFQRAHERTGVADRMSWDEALQYVRDTMGQSKIDVFTHLAGGDLVRAEEATAAFERAYSELIVEEGVEPIPGARELLEDLRDADIAVVLTTGFAPVTRDALIEGLGWADLIDAALSPIDVGRGRPAPDLVLGAALFAQVSGIAAVAVAGDTASDVASGLSAGAGLVVGVLSGAHDRATLEAAGAHHVIDDVSGLRALIGLPAVAPVATSGGV</sequence>
<keyword evidence="2" id="KW-1185">Reference proteome</keyword>